<dbReference type="GO" id="GO:0005525">
    <property type="term" value="F:GTP binding"/>
    <property type="evidence" value="ECO:0007669"/>
    <property type="project" value="UniProtKB-KW"/>
</dbReference>
<comment type="pathway">
    <text evidence="5">Cofactor biosynthesis; coenzyme F420 biosynthesis.</text>
</comment>
<dbReference type="EC" id="2.7.7.106" evidence="5"/>
<evidence type="ECO:0000313" key="6">
    <source>
        <dbReference type="EMBL" id="MBB3956095.1"/>
    </source>
</evidence>
<evidence type="ECO:0000256" key="1">
    <source>
        <dbReference type="ARBA" id="ARBA00022679"/>
    </source>
</evidence>
<keyword evidence="7" id="KW-1185">Reference proteome</keyword>
<dbReference type="NCBIfam" id="TIGR03552">
    <property type="entry name" value="F420_cofC"/>
    <property type="match status" value="1"/>
</dbReference>
<dbReference type="GO" id="GO:0043814">
    <property type="term" value="F:phospholactate guanylyltransferase activity"/>
    <property type="evidence" value="ECO:0007669"/>
    <property type="project" value="InterPro"/>
</dbReference>
<dbReference type="InterPro" id="IPR002835">
    <property type="entry name" value="CofC"/>
</dbReference>
<evidence type="ECO:0000256" key="4">
    <source>
        <dbReference type="ARBA" id="ARBA00023134"/>
    </source>
</evidence>
<comment type="catalytic activity">
    <reaction evidence="5">
        <text>(2R)-3-phosphoglycerate + GTP + H(+) = 3-[(R)-glyceryl]-diphospho-5'-guanosine + diphosphate</text>
        <dbReference type="Rhea" id="RHEA:63440"/>
        <dbReference type="ChEBI" id="CHEBI:15378"/>
        <dbReference type="ChEBI" id="CHEBI:33019"/>
        <dbReference type="ChEBI" id="CHEBI:37565"/>
        <dbReference type="ChEBI" id="CHEBI:58272"/>
        <dbReference type="ChEBI" id="CHEBI:147306"/>
        <dbReference type="EC" id="2.7.7.106"/>
    </reaction>
</comment>
<dbReference type="RefSeq" id="WP_343059117.1">
    <property type="nucleotide sequence ID" value="NZ_JACIDX010000011.1"/>
</dbReference>
<sequence length="208" mass="22244">MKYWALPASWRIEAMARPVILIPVKPFAQGKSRLAGVMDEAAREDLARRLFAHVLAQAKQVADVLVVSRDEDALAQARAAGAMALRETCAGHNPALAQALLKLDRMARAPVLIVSSDLPLLNAQDLRAMLAPPMGVSVMIAADTAGQGTNALYLAHPAILALRFGPGSRAAHEREAARAGLGCRVIRREGLARDLDVPEDLPILLSRA</sequence>
<evidence type="ECO:0000256" key="2">
    <source>
        <dbReference type="ARBA" id="ARBA00022695"/>
    </source>
</evidence>
<keyword evidence="4 5" id="KW-0342">GTP-binding</keyword>
<organism evidence="6 7">
    <name type="scientific">Novosphingobium sediminicola</name>
    <dbReference type="NCBI Taxonomy" id="563162"/>
    <lineage>
        <taxon>Bacteria</taxon>
        <taxon>Pseudomonadati</taxon>
        <taxon>Pseudomonadota</taxon>
        <taxon>Alphaproteobacteria</taxon>
        <taxon>Sphingomonadales</taxon>
        <taxon>Sphingomonadaceae</taxon>
        <taxon>Novosphingobium</taxon>
    </lineage>
</organism>
<evidence type="ECO:0000313" key="7">
    <source>
        <dbReference type="Proteomes" id="UP000548867"/>
    </source>
</evidence>
<comment type="function">
    <text evidence="5">Guanylyltransferase that catalyzes the activation of (2R)-3-phosphoglycerate (3PG) as 3-[(R)-glyceryl]-diphospho-5'-guanosine, via the condensation of 3PG with GTP. It is involved in the biosynthesis of a derivative of the hydride carrier cofactor coenzyme F420, 3PG-F420.</text>
</comment>
<evidence type="ECO:0000256" key="3">
    <source>
        <dbReference type="ARBA" id="ARBA00022741"/>
    </source>
</evidence>
<keyword evidence="3 5" id="KW-0547">Nucleotide-binding</keyword>
<reference evidence="6 7" key="1">
    <citation type="submission" date="2020-08" db="EMBL/GenBank/DDBJ databases">
        <title>Genomic Encyclopedia of Type Strains, Phase IV (KMG-IV): sequencing the most valuable type-strain genomes for metagenomic binning, comparative biology and taxonomic classification.</title>
        <authorList>
            <person name="Goeker M."/>
        </authorList>
    </citation>
    <scope>NUCLEOTIDE SEQUENCE [LARGE SCALE GENOMIC DNA]</scope>
    <source>
        <strain evidence="6 7">DSM 27057</strain>
    </source>
</reference>
<dbReference type="PANTHER" id="PTHR40392">
    <property type="entry name" value="2-PHOSPHO-L-LACTATE GUANYLYLTRANSFERASE"/>
    <property type="match status" value="1"/>
</dbReference>
<keyword evidence="1 5" id="KW-0808">Transferase</keyword>
<evidence type="ECO:0000256" key="5">
    <source>
        <dbReference type="HAMAP-Rule" id="MF_02114"/>
    </source>
</evidence>
<dbReference type="Gene3D" id="3.90.550.10">
    <property type="entry name" value="Spore Coat Polysaccharide Biosynthesis Protein SpsA, Chain A"/>
    <property type="match status" value="1"/>
</dbReference>
<dbReference type="Pfam" id="PF01983">
    <property type="entry name" value="CofC"/>
    <property type="match status" value="1"/>
</dbReference>
<keyword evidence="2 5" id="KW-0548">Nucleotidyltransferase</keyword>
<dbReference type="SUPFAM" id="SSF53448">
    <property type="entry name" value="Nucleotide-diphospho-sugar transferases"/>
    <property type="match status" value="1"/>
</dbReference>
<dbReference type="PANTHER" id="PTHR40392:SF1">
    <property type="entry name" value="2-PHOSPHO-L-LACTATE GUANYLYLTRANSFERASE"/>
    <property type="match status" value="1"/>
</dbReference>
<dbReference type="GO" id="GO:0052645">
    <property type="term" value="P:F420-0 metabolic process"/>
    <property type="evidence" value="ECO:0007669"/>
    <property type="project" value="UniProtKB-UniRule"/>
</dbReference>
<protein>
    <recommendedName>
        <fullName evidence="5">3-phospho-D-glycerate guanylyltransferase</fullName>
        <shortName evidence="5">3PG guanylyltransferase</shortName>
        <ecNumber evidence="5">2.7.7.106</ecNumber>
    </recommendedName>
</protein>
<dbReference type="AlphaFoldDB" id="A0A7W6G7E9"/>
<comment type="caution">
    <text evidence="6">The sequence shown here is derived from an EMBL/GenBank/DDBJ whole genome shotgun (WGS) entry which is preliminary data.</text>
</comment>
<dbReference type="UniPathway" id="UPA00071"/>
<name>A0A7W6G7E9_9SPHN</name>
<dbReference type="Proteomes" id="UP000548867">
    <property type="component" value="Unassembled WGS sequence"/>
</dbReference>
<gene>
    <name evidence="5" type="primary">fbiD</name>
    <name evidence="6" type="ORF">GGR38_003052</name>
</gene>
<dbReference type="EMBL" id="JACIDX010000011">
    <property type="protein sequence ID" value="MBB3956095.1"/>
    <property type="molecule type" value="Genomic_DNA"/>
</dbReference>
<dbReference type="HAMAP" id="MF_02114">
    <property type="entry name" value="CofC"/>
    <property type="match status" value="1"/>
</dbReference>
<comment type="similarity">
    <text evidence="5">Belongs to the CofC family.</text>
</comment>
<proteinExistence type="inferred from homology"/>
<dbReference type="InterPro" id="IPR029044">
    <property type="entry name" value="Nucleotide-diphossugar_trans"/>
</dbReference>
<accession>A0A7W6G7E9</accession>